<dbReference type="Pfam" id="PF13239">
    <property type="entry name" value="2TM"/>
    <property type="match status" value="1"/>
</dbReference>
<reference evidence="3 4" key="1">
    <citation type="submission" date="2019-01" db="EMBL/GenBank/DDBJ databases">
        <title>Nocardioides guangzhouensis sp. nov., an actinobacterium isolated from soil.</title>
        <authorList>
            <person name="Fu Y."/>
            <person name="Cai Y."/>
            <person name="Lin Z."/>
            <person name="Chen P."/>
        </authorList>
    </citation>
    <scope>NUCLEOTIDE SEQUENCE [LARGE SCALE GENOMIC DNA]</scope>
    <source>
        <strain evidence="3 4">130</strain>
    </source>
</reference>
<name>A0A4Q4ZKW3_9ACTN</name>
<accession>A0A4Q4ZKW3</accession>
<dbReference type="OrthoDB" id="5145586at2"/>
<keyword evidence="1" id="KW-0812">Transmembrane</keyword>
<keyword evidence="1" id="KW-1133">Transmembrane helix</keyword>
<feature type="domain" description="2TM" evidence="2">
    <location>
        <begin position="11"/>
        <end position="81"/>
    </location>
</feature>
<keyword evidence="4" id="KW-1185">Reference proteome</keyword>
<evidence type="ECO:0000256" key="1">
    <source>
        <dbReference type="SAM" id="Phobius"/>
    </source>
</evidence>
<evidence type="ECO:0000313" key="3">
    <source>
        <dbReference type="EMBL" id="RYP88074.1"/>
    </source>
</evidence>
<comment type="caution">
    <text evidence="3">The sequence shown here is derived from an EMBL/GenBank/DDBJ whole genome shotgun (WGS) entry which is preliminary data.</text>
</comment>
<evidence type="ECO:0000313" key="4">
    <source>
        <dbReference type="Proteomes" id="UP000295198"/>
    </source>
</evidence>
<keyword evidence="1" id="KW-0472">Membrane</keyword>
<dbReference type="InterPro" id="IPR025698">
    <property type="entry name" value="2TM_dom"/>
</dbReference>
<dbReference type="AlphaFoldDB" id="A0A4Q4ZKW3"/>
<sequence length="87" mass="10176">MTQTTTSDYEVARDRLTRKRKFKGDVVAYAVINAFLMGMWAVAGFGYFWPGWVLAGWGVLLLLDGWDAYYRHDVTEEDIQREVHRTR</sequence>
<gene>
    <name evidence="3" type="ORF">EKO23_04315</name>
</gene>
<dbReference type="Proteomes" id="UP000295198">
    <property type="component" value="Unassembled WGS sequence"/>
</dbReference>
<proteinExistence type="predicted"/>
<protein>
    <submittedName>
        <fullName evidence="3">2TM domain-containing protein</fullName>
    </submittedName>
</protein>
<dbReference type="EMBL" id="SDKM01000004">
    <property type="protein sequence ID" value="RYP88074.1"/>
    <property type="molecule type" value="Genomic_DNA"/>
</dbReference>
<organism evidence="3 4">
    <name type="scientific">Nocardioides guangzhouensis</name>
    <dbReference type="NCBI Taxonomy" id="2497878"/>
    <lineage>
        <taxon>Bacteria</taxon>
        <taxon>Bacillati</taxon>
        <taxon>Actinomycetota</taxon>
        <taxon>Actinomycetes</taxon>
        <taxon>Propionibacteriales</taxon>
        <taxon>Nocardioidaceae</taxon>
        <taxon>Nocardioides</taxon>
    </lineage>
</organism>
<evidence type="ECO:0000259" key="2">
    <source>
        <dbReference type="Pfam" id="PF13239"/>
    </source>
</evidence>
<dbReference type="RefSeq" id="WP_134714443.1">
    <property type="nucleotide sequence ID" value="NZ_SDKM01000004.1"/>
</dbReference>
<feature type="transmembrane region" description="Helical" evidence="1">
    <location>
        <begin position="26"/>
        <end position="49"/>
    </location>
</feature>